<dbReference type="AlphaFoldDB" id="A0A0A9G2K9"/>
<name>A0A0A9G2K9_ARUDO</name>
<dbReference type="EMBL" id="GBRH01180202">
    <property type="protein sequence ID" value="JAE17694.1"/>
    <property type="molecule type" value="Transcribed_RNA"/>
</dbReference>
<evidence type="ECO:0000313" key="1">
    <source>
        <dbReference type="EMBL" id="JAE17694.1"/>
    </source>
</evidence>
<proteinExistence type="predicted"/>
<organism evidence="1">
    <name type="scientific">Arundo donax</name>
    <name type="common">Giant reed</name>
    <name type="synonym">Donax arundinaceus</name>
    <dbReference type="NCBI Taxonomy" id="35708"/>
    <lineage>
        <taxon>Eukaryota</taxon>
        <taxon>Viridiplantae</taxon>
        <taxon>Streptophyta</taxon>
        <taxon>Embryophyta</taxon>
        <taxon>Tracheophyta</taxon>
        <taxon>Spermatophyta</taxon>
        <taxon>Magnoliopsida</taxon>
        <taxon>Liliopsida</taxon>
        <taxon>Poales</taxon>
        <taxon>Poaceae</taxon>
        <taxon>PACMAD clade</taxon>
        <taxon>Arundinoideae</taxon>
        <taxon>Arundineae</taxon>
        <taxon>Arundo</taxon>
    </lineage>
</organism>
<reference evidence="1" key="1">
    <citation type="submission" date="2014-09" db="EMBL/GenBank/DDBJ databases">
        <authorList>
            <person name="Magalhaes I.L.F."/>
            <person name="Oliveira U."/>
            <person name="Santos F.R."/>
            <person name="Vidigal T.H.D.A."/>
            <person name="Brescovit A.D."/>
            <person name="Santos A.J."/>
        </authorList>
    </citation>
    <scope>NUCLEOTIDE SEQUENCE</scope>
    <source>
        <tissue evidence="1">Shoot tissue taken approximately 20 cm above the soil surface</tissue>
    </source>
</reference>
<accession>A0A0A9G2K9</accession>
<protein>
    <submittedName>
        <fullName evidence="1">Uncharacterized protein</fullName>
    </submittedName>
</protein>
<sequence>MPLVLKVFMFSSDCSVGLPRFWIPKTKLHACCMT</sequence>
<reference evidence="1" key="2">
    <citation type="journal article" date="2015" name="Data Brief">
        <title>Shoot transcriptome of the giant reed, Arundo donax.</title>
        <authorList>
            <person name="Barrero R.A."/>
            <person name="Guerrero F.D."/>
            <person name="Moolhuijzen P."/>
            <person name="Goolsby J.A."/>
            <person name="Tidwell J."/>
            <person name="Bellgard S.E."/>
            <person name="Bellgard M.I."/>
        </authorList>
    </citation>
    <scope>NUCLEOTIDE SEQUENCE</scope>
    <source>
        <tissue evidence="1">Shoot tissue taken approximately 20 cm above the soil surface</tissue>
    </source>
</reference>